<proteinExistence type="inferred from homology"/>
<dbReference type="InterPro" id="IPR050492">
    <property type="entry name" value="Bact_metal-bind_prot9"/>
</dbReference>
<evidence type="ECO:0008006" key="5">
    <source>
        <dbReference type="Google" id="ProtNLM"/>
    </source>
</evidence>
<dbReference type="PRINTS" id="PR00690">
    <property type="entry name" value="ADHESNFAMILY"/>
</dbReference>
<dbReference type="AlphaFoldDB" id="A0A3B1C3F4"/>
<dbReference type="GO" id="GO:0046872">
    <property type="term" value="F:metal ion binding"/>
    <property type="evidence" value="ECO:0007669"/>
    <property type="project" value="InterPro"/>
</dbReference>
<protein>
    <recommendedName>
        <fullName evidence="5">Zinc ABC transporter, substrate-binding protein ZnuA</fullName>
    </recommendedName>
</protein>
<dbReference type="GO" id="GO:0007155">
    <property type="term" value="P:cell adhesion"/>
    <property type="evidence" value="ECO:0007669"/>
    <property type="project" value="InterPro"/>
</dbReference>
<sequence>MNFIRFLLALLITVTGAQPAISQPVGVIASIFPFADVARNIGGELVETCLLLAPGRGPHTYEPTPGDMRKVGKARIVLMAGFGLDDWVIKLARSASPEGQRLIDLSREVKRPIRSAGRKGHGAVNPHYWLDPSIMETVARSIGNALIDALPEKRDVLTRRMEEYIKALKKLDREMEDILGGDGIGKNYVSFHSAWAYLARKYKLNEVGVIKNSHG</sequence>
<reference evidence="4" key="1">
    <citation type="submission" date="2018-06" db="EMBL/GenBank/DDBJ databases">
        <authorList>
            <person name="Zhirakovskaya E."/>
        </authorList>
    </citation>
    <scope>NUCLEOTIDE SEQUENCE</scope>
</reference>
<dbReference type="InterPro" id="IPR006129">
    <property type="entry name" value="AdhesinB"/>
</dbReference>
<accession>A0A3B1C3F4</accession>
<keyword evidence="3" id="KW-0732">Signal</keyword>
<dbReference type="PANTHER" id="PTHR42953:SF3">
    <property type="entry name" value="HIGH-AFFINITY ZINC UPTAKE SYSTEM PROTEIN ZNUA"/>
    <property type="match status" value="1"/>
</dbReference>
<feature type="non-terminal residue" evidence="4">
    <location>
        <position position="215"/>
    </location>
</feature>
<dbReference type="EMBL" id="UOGE01000078">
    <property type="protein sequence ID" value="VAX22632.1"/>
    <property type="molecule type" value="Genomic_DNA"/>
</dbReference>
<evidence type="ECO:0000256" key="3">
    <source>
        <dbReference type="ARBA" id="ARBA00022729"/>
    </source>
</evidence>
<gene>
    <name evidence="4" type="ORF">MNBD_NITROSPINAE02-1874</name>
</gene>
<evidence type="ECO:0000256" key="2">
    <source>
        <dbReference type="ARBA" id="ARBA00022448"/>
    </source>
</evidence>
<dbReference type="Pfam" id="PF01297">
    <property type="entry name" value="ZnuA"/>
    <property type="match status" value="1"/>
</dbReference>
<dbReference type="SUPFAM" id="SSF53807">
    <property type="entry name" value="Helical backbone' metal receptor"/>
    <property type="match status" value="1"/>
</dbReference>
<keyword evidence="2" id="KW-0813">Transport</keyword>
<name>A0A3B1C3F4_9ZZZZ</name>
<evidence type="ECO:0000256" key="1">
    <source>
        <dbReference type="ARBA" id="ARBA00011028"/>
    </source>
</evidence>
<dbReference type="PANTHER" id="PTHR42953">
    <property type="entry name" value="HIGH-AFFINITY ZINC UPTAKE SYSTEM PROTEIN ZNUA-RELATED"/>
    <property type="match status" value="1"/>
</dbReference>
<dbReference type="Gene3D" id="3.40.50.1980">
    <property type="entry name" value="Nitrogenase molybdenum iron protein domain"/>
    <property type="match status" value="1"/>
</dbReference>
<dbReference type="PRINTS" id="PR00691">
    <property type="entry name" value="ADHESINB"/>
</dbReference>
<evidence type="ECO:0000313" key="4">
    <source>
        <dbReference type="EMBL" id="VAX22632.1"/>
    </source>
</evidence>
<dbReference type="GO" id="GO:0030001">
    <property type="term" value="P:metal ion transport"/>
    <property type="evidence" value="ECO:0007669"/>
    <property type="project" value="InterPro"/>
</dbReference>
<dbReference type="InterPro" id="IPR006127">
    <property type="entry name" value="ZnuA-like"/>
</dbReference>
<comment type="similarity">
    <text evidence="1">Belongs to the bacterial solute-binding protein 9 family.</text>
</comment>
<organism evidence="4">
    <name type="scientific">hydrothermal vent metagenome</name>
    <dbReference type="NCBI Taxonomy" id="652676"/>
    <lineage>
        <taxon>unclassified sequences</taxon>
        <taxon>metagenomes</taxon>
        <taxon>ecological metagenomes</taxon>
    </lineage>
</organism>
<dbReference type="InterPro" id="IPR006128">
    <property type="entry name" value="Lipoprotein_PsaA-like"/>
</dbReference>